<dbReference type="Pfam" id="PF01606">
    <property type="entry name" value="Arteri_env"/>
    <property type="match status" value="1"/>
</dbReference>
<dbReference type="Proteomes" id="UP000501345">
    <property type="component" value="Segment"/>
</dbReference>
<organism evidence="1 2">
    <name type="scientific">RtClan arterivirus</name>
    <dbReference type="NCBI Taxonomy" id="2847271"/>
    <lineage>
        <taxon>Viruses</taxon>
        <taxon>Riboviria</taxon>
        <taxon>Orthornavirae</taxon>
        <taxon>Pisuviricota</taxon>
        <taxon>Pisoniviricetes</taxon>
        <taxon>Nidovirales</taxon>
        <taxon>Arnidovirineae</taxon>
        <taxon>Arteriviridae</taxon>
        <taxon>Variarterivirinae</taxon>
        <taxon>Nuarterivirus</taxon>
        <taxon>Nuarterivirus guemel</taxon>
    </lineage>
</organism>
<accession>A0A2H4MWQ8</accession>
<sequence length="251" mass="28728">MNVSLLQLNGVECYGPYPGFFANSTHTSGHCLWWNDSMKYVGDTLHNFIPEEDLSASNYVLLAVLSFVHLAFNYPLVLGLENVTDVVMYPKWNWTSYAASKDDKKRGIPKEYKPDYVMNPYADGVICARHQSQHTTLRNMTHNMTKIMTFFKNLSAESEVFYRKEWVRPFFSCWLVLWVSIALRRMRAGHVTVRLTRIVQNNLIAPGHGILANLNIKGAAEMQRSKAEFTARPPLARRLALLTSLKSKKLP</sequence>
<name>A0A2H4MWQ8_9NIDO</name>
<dbReference type="InterPro" id="IPR002556">
    <property type="entry name" value="Arteri_GP3"/>
</dbReference>
<evidence type="ECO:0000313" key="2">
    <source>
        <dbReference type="Proteomes" id="UP000501345"/>
    </source>
</evidence>
<protein>
    <submittedName>
        <fullName evidence="1">GP3 protein</fullName>
    </submittedName>
</protein>
<evidence type="ECO:0000313" key="1">
    <source>
        <dbReference type="EMBL" id="ATP66647.1"/>
    </source>
</evidence>
<keyword evidence="2" id="KW-1185">Reference proteome</keyword>
<proteinExistence type="predicted"/>
<dbReference type="EMBL" id="KY369969">
    <property type="protein sequence ID" value="ATP66647.1"/>
    <property type="molecule type" value="Genomic_RNA"/>
</dbReference>
<reference evidence="1 2" key="1">
    <citation type="journal article" date="2018" name="Microbiome">
        <title>Comparative analysis of rodent and small mammal viromes to better understand the wildlife origin of emerging infectious diseases.</title>
        <authorList>
            <person name="Wu Z."/>
            <person name="Lu L."/>
            <person name="Du J."/>
            <person name="Yang L."/>
            <person name="Ren X."/>
            <person name="Liu B."/>
            <person name="Jiang J."/>
            <person name="Yang J."/>
            <person name="Dong J."/>
            <person name="Sun L."/>
            <person name="Zhu Y."/>
            <person name="Li Y."/>
            <person name="Zheng D."/>
            <person name="Zhang C."/>
            <person name="Su H."/>
            <person name="Zheng Y."/>
            <person name="Zhou H."/>
            <person name="Zhu G."/>
            <person name="Li H."/>
            <person name="Chmura A."/>
            <person name="Yang F."/>
            <person name="Daszak P."/>
            <person name="Wang J."/>
            <person name="Liu Q."/>
            <person name="Jin Q."/>
        </authorList>
    </citation>
    <scope>NUCLEOTIDE SEQUENCE [LARGE SCALE GENOMIC DNA]</scope>
    <source>
        <strain evidence="1">RtClan-Arterivirus/GZ2015</strain>
    </source>
</reference>